<organism evidence="1">
    <name type="scientific">marine sediment metagenome</name>
    <dbReference type="NCBI Taxonomy" id="412755"/>
    <lineage>
        <taxon>unclassified sequences</taxon>
        <taxon>metagenomes</taxon>
        <taxon>ecological metagenomes</taxon>
    </lineage>
</organism>
<accession>X1P828</accession>
<evidence type="ECO:0000313" key="1">
    <source>
        <dbReference type="EMBL" id="GAI35195.1"/>
    </source>
</evidence>
<dbReference type="EMBL" id="BARV01025935">
    <property type="protein sequence ID" value="GAI35195.1"/>
    <property type="molecule type" value="Genomic_DNA"/>
</dbReference>
<dbReference type="AlphaFoldDB" id="X1P828"/>
<comment type="caution">
    <text evidence="1">The sequence shown here is derived from an EMBL/GenBank/DDBJ whole genome shotgun (WGS) entry which is preliminary data.</text>
</comment>
<proteinExistence type="predicted"/>
<sequence>MVRPPEPTVDGAPANIWDIIPQVQRIIDRDLAESITTISNAVYELSNLPPTLIREDMRRLMLAMDNLLELGESLLLIKEEREKKK</sequence>
<reference evidence="1" key="1">
    <citation type="journal article" date="2014" name="Front. Microbiol.">
        <title>High frequency of phylogenetically diverse reductive dehalogenase-homologous genes in deep subseafloor sedimentary metagenomes.</title>
        <authorList>
            <person name="Kawai M."/>
            <person name="Futagami T."/>
            <person name="Toyoda A."/>
            <person name="Takaki Y."/>
            <person name="Nishi S."/>
            <person name="Hori S."/>
            <person name="Arai W."/>
            <person name="Tsubouchi T."/>
            <person name="Morono Y."/>
            <person name="Uchiyama I."/>
            <person name="Ito T."/>
            <person name="Fujiyama A."/>
            <person name="Inagaki F."/>
            <person name="Takami H."/>
        </authorList>
    </citation>
    <scope>NUCLEOTIDE SEQUENCE</scope>
    <source>
        <strain evidence="1">Expedition CK06-06</strain>
    </source>
</reference>
<name>X1P828_9ZZZZ</name>
<gene>
    <name evidence="1" type="ORF">S06H3_41998</name>
</gene>
<protein>
    <submittedName>
        <fullName evidence="1">Uncharacterized protein</fullName>
    </submittedName>
</protein>